<dbReference type="InterPro" id="IPR000515">
    <property type="entry name" value="MetI-like"/>
</dbReference>
<dbReference type="InterPro" id="IPR035906">
    <property type="entry name" value="MetI-like_sf"/>
</dbReference>
<dbReference type="GO" id="GO:0005886">
    <property type="term" value="C:plasma membrane"/>
    <property type="evidence" value="ECO:0007669"/>
    <property type="project" value="UniProtKB-SubCell"/>
</dbReference>
<feature type="transmembrane region" description="Helical" evidence="6">
    <location>
        <begin position="228"/>
        <end position="250"/>
    </location>
</feature>
<evidence type="ECO:0000256" key="2">
    <source>
        <dbReference type="ARBA" id="ARBA00022448"/>
    </source>
</evidence>
<feature type="transmembrane region" description="Helical" evidence="6">
    <location>
        <begin position="286"/>
        <end position="308"/>
    </location>
</feature>
<feature type="transmembrane region" description="Helical" evidence="6">
    <location>
        <begin position="136"/>
        <end position="160"/>
    </location>
</feature>
<proteinExistence type="inferred from homology"/>
<dbReference type="AlphaFoldDB" id="A0AA96RLR6"/>
<dbReference type="EMBL" id="CP130319">
    <property type="protein sequence ID" value="WNR43477.1"/>
    <property type="molecule type" value="Genomic_DNA"/>
</dbReference>
<sequence length="320" mass="36096">MEQATVLGTHVVKTNSKWKIFMKKIRQQRALILIAIPIILYELLFRYFPLWGWIMAFQDYSPGDELMKSEWIGFSNFRELFSNEDFLRVIRNTLAMSLLNLAAGTMSAIMLAVIINETRNVVFKKLVQTISYLPHFVSWVVAANIVITLLSIDNGVFNTILMKLHLIDKPILWLAHEQYFWGIIAASDVWKNVGFGAIIYLATMSAIDPSLYEAASIDGGGRIAKIRYITIPGIMPTIVILLIMHIGGLLNTGFEQQLLLGNALVRNVSEVLDLYVLKYGISMGRYSYSIAAGMFKSVVSIVLILIANRIAKRLGQSRLF</sequence>
<dbReference type="KEGG" id="proo:MJB10_20560"/>
<dbReference type="PROSITE" id="PS50928">
    <property type="entry name" value="ABC_TM1"/>
    <property type="match status" value="1"/>
</dbReference>
<dbReference type="PANTHER" id="PTHR43496:SF1">
    <property type="entry name" value="POLYGALACTURONAN_RHAMNOGALACTURONAN TRANSPORT SYSTEM PERMEASE PROTEIN YTEP"/>
    <property type="match status" value="1"/>
</dbReference>
<keyword evidence="2 6" id="KW-0813">Transport</keyword>
<organism evidence="8 9">
    <name type="scientific">Paenibacillus roseopurpureus</name>
    <dbReference type="NCBI Taxonomy" id="2918901"/>
    <lineage>
        <taxon>Bacteria</taxon>
        <taxon>Bacillati</taxon>
        <taxon>Bacillota</taxon>
        <taxon>Bacilli</taxon>
        <taxon>Bacillales</taxon>
        <taxon>Paenibacillaceae</taxon>
        <taxon>Paenibacillus</taxon>
    </lineage>
</organism>
<evidence type="ECO:0000256" key="4">
    <source>
        <dbReference type="ARBA" id="ARBA00022989"/>
    </source>
</evidence>
<keyword evidence="3 6" id="KW-0812">Transmembrane</keyword>
<dbReference type="Pfam" id="PF00528">
    <property type="entry name" value="BPD_transp_1"/>
    <property type="match status" value="1"/>
</dbReference>
<dbReference type="Gene3D" id="1.10.3720.10">
    <property type="entry name" value="MetI-like"/>
    <property type="match status" value="1"/>
</dbReference>
<keyword evidence="5 6" id="KW-0472">Membrane</keyword>
<name>A0AA96RLR6_9BACL</name>
<feature type="transmembrane region" description="Helical" evidence="6">
    <location>
        <begin position="30"/>
        <end position="48"/>
    </location>
</feature>
<feature type="domain" description="ABC transmembrane type-1" evidence="7">
    <location>
        <begin position="90"/>
        <end position="307"/>
    </location>
</feature>
<keyword evidence="9" id="KW-1185">Reference proteome</keyword>
<comment type="similarity">
    <text evidence="6">Belongs to the binding-protein-dependent transport system permease family.</text>
</comment>
<evidence type="ECO:0000256" key="6">
    <source>
        <dbReference type="RuleBase" id="RU363032"/>
    </source>
</evidence>
<evidence type="ECO:0000259" key="7">
    <source>
        <dbReference type="PROSITE" id="PS50928"/>
    </source>
</evidence>
<dbReference type="GO" id="GO:0055085">
    <property type="term" value="P:transmembrane transport"/>
    <property type="evidence" value="ECO:0007669"/>
    <property type="project" value="InterPro"/>
</dbReference>
<feature type="transmembrane region" description="Helical" evidence="6">
    <location>
        <begin position="94"/>
        <end position="115"/>
    </location>
</feature>
<comment type="subcellular location">
    <subcellularLocation>
        <location evidence="6">Cell membrane</location>
        <topology evidence="6">Multi-pass membrane protein</topology>
    </subcellularLocation>
    <subcellularLocation>
        <location evidence="1">Membrane</location>
        <topology evidence="1">Multi-pass membrane protein</topology>
    </subcellularLocation>
</comment>
<dbReference type="CDD" id="cd06261">
    <property type="entry name" value="TM_PBP2"/>
    <property type="match status" value="1"/>
</dbReference>
<gene>
    <name evidence="8" type="ORF">MJB10_20560</name>
</gene>
<dbReference type="SUPFAM" id="SSF161098">
    <property type="entry name" value="MetI-like"/>
    <property type="match status" value="1"/>
</dbReference>
<dbReference type="RefSeq" id="WP_314797781.1">
    <property type="nucleotide sequence ID" value="NZ_CP130319.1"/>
</dbReference>
<protein>
    <submittedName>
        <fullName evidence="8">ABC transporter permease subunit</fullName>
    </submittedName>
</protein>
<evidence type="ECO:0000256" key="3">
    <source>
        <dbReference type="ARBA" id="ARBA00022692"/>
    </source>
</evidence>
<dbReference type="Proteomes" id="UP001304650">
    <property type="component" value="Chromosome"/>
</dbReference>
<evidence type="ECO:0000256" key="5">
    <source>
        <dbReference type="ARBA" id="ARBA00023136"/>
    </source>
</evidence>
<evidence type="ECO:0000256" key="1">
    <source>
        <dbReference type="ARBA" id="ARBA00004141"/>
    </source>
</evidence>
<accession>A0AA96RLR6</accession>
<feature type="transmembrane region" description="Helical" evidence="6">
    <location>
        <begin position="180"/>
        <end position="207"/>
    </location>
</feature>
<evidence type="ECO:0000313" key="9">
    <source>
        <dbReference type="Proteomes" id="UP001304650"/>
    </source>
</evidence>
<evidence type="ECO:0000313" key="8">
    <source>
        <dbReference type="EMBL" id="WNR43477.1"/>
    </source>
</evidence>
<reference evidence="8" key="1">
    <citation type="submission" date="2022-02" db="EMBL/GenBank/DDBJ databases">
        <title>Paenibacillus sp. MBLB1832 Whole Genome Shotgun Sequencing.</title>
        <authorList>
            <person name="Hwang C.Y."/>
            <person name="Cho E.-S."/>
            <person name="Seo M.-J."/>
        </authorList>
    </citation>
    <scope>NUCLEOTIDE SEQUENCE</scope>
    <source>
        <strain evidence="8">MBLB1832</strain>
    </source>
</reference>
<dbReference type="PANTHER" id="PTHR43496">
    <property type="entry name" value="PROTEIN LPLB"/>
    <property type="match status" value="1"/>
</dbReference>
<keyword evidence="4 6" id="KW-1133">Transmembrane helix</keyword>